<dbReference type="EMBL" id="SGJD01002121">
    <property type="protein sequence ID" value="KAB0396632.1"/>
    <property type="molecule type" value="Genomic_DNA"/>
</dbReference>
<dbReference type="PANTHER" id="PTHR21477">
    <property type="entry name" value="ZGC:172139"/>
    <property type="match status" value="1"/>
</dbReference>
<keyword evidence="2" id="KW-1185">Reference proteome</keyword>
<organism evidence="1 2">
    <name type="scientific">Balaenoptera physalus</name>
    <name type="common">Fin whale</name>
    <name type="synonym">Balaena physalus</name>
    <dbReference type="NCBI Taxonomy" id="9770"/>
    <lineage>
        <taxon>Eukaryota</taxon>
        <taxon>Metazoa</taxon>
        <taxon>Chordata</taxon>
        <taxon>Craniata</taxon>
        <taxon>Vertebrata</taxon>
        <taxon>Euteleostomi</taxon>
        <taxon>Mammalia</taxon>
        <taxon>Eutheria</taxon>
        <taxon>Laurasiatheria</taxon>
        <taxon>Artiodactyla</taxon>
        <taxon>Whippomorpha</taxon>
        <taxon>Cetacea</taxon>
        <taxon>Mysticeti</taxon>
        <taxon>Balaenopteridae</taxon>
        <taxon>Balaenoptera</taxon>
    </lineage>
</organism>
<gene>
    <name evidence="1" type="ORF">E2I00_020162</name>
</gene>
<sequence length="191" mass="21839">MDKKDPEFNQPVTVAVRTGCFKDDRIVFWTWMFSTYFMEKWAPRQDDMLFYVRRKLAYVGSEGAVDGRKLAEAEPEVEVEVYRRDSKKLPGLGDPDIDWEESVCLNLILQKLDYVVTCAVCTRADGGDIHIHKKKSQGRGPTQSFASPFFQQVFASPSKHPMDSKGEESKISYPNIFFMIDSFEEVGSVSL</sequence>
<dbReference type="Pfam" id="PF09741">
    <property type="entry name" value="DUF2045"/>
    <property type="match status" value="1"/>
</dbReference>
<dbReference type="PANTHER" id="PTHR21477:SF13">
    <property type="entry name" value="KIAA0930"/>
    <property type="match status" value="1"/>
</dbReference>
<proteinExistence type="predicted"/>
<dbReference type="AlphaFoldDB" id="A0A643C959"/>
<comment type="caution">
    <text evidence="1">The sequence shown here is derived from an EMBL/GenBank/DDBJ whole genome shotgun (WGS) entry which is preliminary data.</text>
</comment>
<accession>A0A643C959</accession>
<reference evidence="1 2" key="1">
    <citation type="journal article" date="2019" name="PLoS ONE">
        <title>Genomic analyses reveal an absence of contemporary introgressive admixture between fin whales and blue whales, despite known hybrids.</title>
        <authorList>
            <person name="Westbury M.V."/>
            <person name="Petersen B."/>
            <person name="Lorenzen E.D."/>
        </authorList>
    </citation>
    <scope>NUCLEOTIDE SEQUENCE [LARGE SCALE GENOMIC DNA]</scope>
    <source>
        <strain evidence="1">FinWhale-01</strain>
    </source>
</reference>
<dbReference type="Proteomes" id="UP000437017">
    <property type="component" value="Unassembled WGS sequence"/>
</dbReference>
<dbReference type="OrthoDB" id="1906921at2759"/>
<evidence type="ECO:0000313" key="2">
    <source>
        <dbReference type="Proteomes" id="UP000437017"/>
    </source>
</evidence>
<evidence type="ECO:0000313" key="1">
    <source>
        <dbReference type="EMBL" id="KAB0396632.1"/>
    </source>
</evidence>
<evidence type="ECO:0008006" key="3">
    <source>
        <dbReference type="Google" id="ProtNLM"/>
    </source>
</evidence>
<protein>
    <recommendedName>
        <fullName evidence="3">KIAA0930</fullName>
    </recommendedName>
</protein>
<name>A0A643C959_BALPH</name>
<dbReference type="InterPro" id="IPR019141">
    <property type="entry name" value="DUF2045"/>
</dbReference>